<gene>
    <name evidence="1" type="ORF">PGLA2088_LOCUS43456</name>
</gene>
<dbReference type="AlphaFoldDB" id="A0A813LC94"/>
<accession>A0A813LC94</accession>
<feature type="non-terminal residue" evidence="1">
    <location>
        <position position="1"/>
    </location>
</feature>
<comment type="caution">
    <text evidence="1">The sequence shown here is derived from an EMBL/GenBank/DDBJ whole genome shotgun (WGS) entry which is preliminary data.</text>
</comment>
<protein>
    <submittedName>
        <fullName evidence="1">Uncharacterized protein</fullName>
    </submittedName>
</protein>
<name>A0A813LC94_POLGL</name>
<dbReference type="EMBL" id="CAJNNW010034810">
    <property type="protein sequence ID" value="CAE8723962.1"/>
    <property type="molecule type" value="Genomic_DNA"/>
</dbReference>
<organism evidence="1 2">
    <name type="scientific">Polarella glacialis</name>
    <name type="common">Dinoflagellate</name>
    <dbReference type="NCBI Taxonomy" id="89957"/>
    <lineage>
        <taxon>Eukaryota</taxon>
        <taxon>Sar</taxon>
        <taxon>Alveolata</taxon>
        <taxon>Dinophyceae</taxon>
        <taxon>Suessiales</taxon>
        <taxon>Suessiaceae</taxon>
        <taxon>Polarella</taxon>
    </lineage>
</organism>
<proteinExistence type="predicted"/>
<reference evidence="1" key="1">
    <citation type="submission" date="2021-02" db="EMBL/GenBank/DDBJ databases">
        <authorList>
            <person name="Dougan E. K."/>
            <person name="Rhodes N."/>
            <person name="Thang M."/>
            <person name="Chan C."/>
        </authorList>
    </citation>
    <scope>NUCLEOTIDE SEQUENCE</scope>
</reference>
<dbReference type="Proteomes" id="UP000626109">
    <property type="component" value="Unassembled WGS sequence"/>
</dbReference>
<feature type="non-terminal residue" evidence="1">
    <location>
        <position position="163"/>
    </location>
</feature>
<evidence type="ECO:0000313" key="2">
    <source>
        <dbReference type="Proteomes" id="UP000626109"/>
    </source>
</evidence>
<sequence>ACALLAMARAELGRGSLGAAQRDAAGAGSIFKALAEKSWQAAAARTLISATLATGPVCDAVAFLMLGHSSGQAALRQAIAKAHLSRGHGESSEEALRLAVDAVSLAQGTDEGAVEGRLPLSLGPSKEVLRGAADAVELLKGLPGHASAAQALARLQAQGGACE</sequence>
<evidence type="ECO:0000313" key="1">
    <source>
        <dbReference type="EMBL" id="CAE8723962.1"/>
    </source>
</evidence>